<dbReference type="Pfam" id="PF01168">
    <property type="entry name" value="Ala_racemase_N"/>
    <property type="match status" value="1"/>
</dbReference>
<reference evidence="3 5" key="1">
    <citation type="submission" date="2017-11" db="EMBL/GenBank/DDBJ databases">
        <title>Comparitive Functional Genomics of Dry Heat Resistant strains isolated from the Viking Spacecraft.</title>
        <authorList>
            <person name="Seuylemezian A."/>
            <person name="Cooper K."/>
            <person name="Vaishampayan P."/>
        </authorList>
    </citation>
    <scope>NUCLEOTIDE SEQUENCE [LARGE SCALE GENOMIC DNA]</scope>
    <source>
        <strain evidence="3 5">M4.6</strain>
    </source>
</reference>
<dbReference type="EMBL" id="PGVD01000012">
    <property type="protein sequence ID" value="PLS00319.1"/>
    <property type="molecule type" value="Genomic_DNA"/>
</dbReference>
<evidence type="ECO:0000259" key="2">
    <source>
        <dbReference type="Pfam" id="PF21279"/>
    </source>
</evidence>
<name>A0A2N5GSC7_9BACI</name>
<feature type="domain" description="Alanine racemase N-terminal" evidence="1">
    <location>
        <begin position="34"/>
        <end position="267"/>
    </location>
</feature>
<organism evidence="3 5">
    <name type="scientific">Bacillus canaveralius</name>
    <dbReference type="NCBI Taxonomy" id="1403243"/>
    <lineage>
        <taxon>Bacteria</taxon>
        <taxon>Bacillati</taxon>
        <taxon>Bacillota</taxon>
        <taxon>Bacilli</taxon>
        <taxon>Bacillales</taxon>
        <taxon>Bacillaceae</taxon>
        <taxon>Bacillus</taxon>
    </lineage>
</organism>
<dbReference type="Proteomes" id="UP000234951">
    <property type="component" value="Unassembled WGS sequence"/>
</dbReference>
<sequence>MFLDMTVERNPDLIRTAALLHQSGAIPTNTYVLDVDAIYENAAAIREVADKYGATLYQMTKQHGRNPVAALAAEEAGIKGAVCVDVDEAIALASYGVTIGHVGHLQQIPDHSLAEILSYKPEVVTCFSVEKALRVGEEAARLGREQQVLFRVRATRDDQDDFHPAQEGGIRLSDLEQAVHALDGARGVRLVGVTTHPNLLYQADRREALPTKNLKTLLEAAEILRRCGVDVRQVNAPGVTCCATIPGMVQRGITHVEPGSALIGNTPLHSLLDQPEIPAMCYVTEVSHLVKDGALTIGYGFYPRSHLKEALVGSSPDELIGQRYPASAYPAEAIDYYGKLVVPPNMPMPKVGDSVVYAFRSQVFISNSFVAPLVGLRHGKPRLAGLWNAVGYPVDRQGRPQCLEEGEKFIQQAGFNSSIRL</sequence>
<dbReference type="EMBL" id="PGVA01000002">
    <property type="protein sequence ID" value="PLR86548.1"/>
    <property type="molecule type" value="Genomic_DNA"/>
</dbReference>
<evidence type="ECO:0000259" key="1">
    <source>
        <dbReference type="Pfam" id="PF01168"/>
    </source>
</evidence>
<dbReference type="InterPro" id="IPR029066">
    <property type="entry name" value="PLP-binding_barrel"/>
</dbReference>
<dbReference type="Gene3D" id="2.40.37.30">
    <property type="match status" value="2"/>
</dbReference>
<evidence type="ECO:0000313" key="6">
    <source>
        <dbReference type="Proteomes" id="UP000235114"/>
    </source>
</evidence>
<reference evidence="4 6" key="2">
    <citation type="submission" date="2017-12" db="EMBL/GenBank/DDBJ databases">
        <title>Comparative Functional Genomics of Dry Heat Resistant strains isolated from the Viking Spacecraft.</title>
        <authorList>
            <person name="Seuylemezian A."/>
            <person name="Cooper K."/>
            <person name="Vaishampayan P."/>
        </authorList>
    </citation>
    <scope>NUCLEOTIDE SEQUENCE [LARGE SCALE GENOMIC DNA]</scope>
    <source>
        <strain evidence="4 6">ATCC 29669</strain>
    </source>
</reference>
<dbReference type="InterPro" id="IPR001608">
    <property type="entry name" value="Ala_racemase_N"/>
</dbReference>
<evidence type="ECO:0000313" key="5">
    <source>
        <dbReference type="Proteomes" id="UP000234951"/>
    </source>
</evidence>
<comment type="caution">
    <text evidence="3">The sequence shown here is derived from an EMBL/GenBank/DDBJ whole genome shotgun (WGS) entry which is preliminary data.</text>
</comment>
<evidence type="ECO:0000313" key="3">
    <source>
        <dbReference type="EMBL" id="PLR86548.1"/>
    </source>
</evidence>
<dbReference type="Pfam" id="PF21279">
    <property type="entry name" value="YhfX-like_C"/>
    <property type="match status" value="1"/>
</dbReference>
<feature type="domain" description="YhfX-like C-terminal" evidence="2">
    <location>
        <begin position="282"/>
        <end position="383"/>
    </location>
</feature>
<dbReference type="RefSeq" id="WP_101575333.1">
    <property type="nucleotide sequence ID" value="NZ_PGVA01000002.1"/>
</dbReference>
<proteinExistence type="predicted"/>
<protein>
    <submittedName>
        <fullName evidence="3">Amino-acid racemase</fullName>
    </submittedName>
</protein>
<evidence type="ECO:0000313" key="4">
    <source>
        <dbReference type="EMBL" id="PLS00319.1"/>
    </source>
</evidence>
<dbReference type="SUPFAM" id="SSF51419">
    <property type="entry name" value="PLP-binding barrel"/>
    <property type="match status" value="1"/>
</dbReference>
<keyword evidence="6" id="KW-1185">Reference proteome</keyword>
<dbReference type="InterPro" id="IPR048449">
    <property type="entry name" value="YhfX-like_C"/>
</dbReference>
<accession>A0A2N5GSC7</accession>
<dbReference type="Proteomes" id="UP000235114">
    <property type="component" value="Unassembled WGS sequence"/>
</dbReference>
<dbReference type="AlphaFoldDB" id="A0A2N5GSC7"/>
<gene>
    <name evidence="3" type="ORF">CU635_01120</name>
    <name evidence="4" type="ORF">CVD25_03525</name>
</gene>
<dbReference type="OrthoDB" id="3189402at2"/>